<evidence type="ECO:0000256" key="4">
    <source>
        <dbReference type="SAM" id="Phobius"/>
    </source>
</evidence>
<sequence>MRRVQSPQEYKALNKASILLILIVTQGLYFCAPEKTNVFSNSYHNTTSHYNAYFIANEDIKEIETIIEDSYEWNYNLILPVFPQFDTILAQSYNEQIEHCITKASLAIQLHKGSNWEDNSYILVGKARFYSVDYVNAIETFKYVNTKGKGDNEKHEALVALMRTFIENDELNNAIAVSDYLKRENLNRKNLKDLYLTRGYYYQKRDDLDNMVQNLTQAVTLMSSRKEKARINFIIGQVYQSLGFESEAYSYYKSTLKENPPYELAFYTKLNMAQVSNLAKSNDLKKVRKYFRKLLKDRKNVEYKDKIYYEMAKFEVKHGNLALGMEHYNASIRSSTNNNRQKAHSYWELGKIYYDSLAQYEMAKLYYDSTMSVLPNDELEYEAIKTRQLVLDNFVTQLNVIAINDSLLHLASMSDEALSQFLDDYIVKEEEAEKQRQAEEEKRQKRQEALIAQQNNNPFGTSGTHTFGSDNYDGSLWYFYNPSAVSRGKMQFKSIWGDRVLEDNWRRSIKPAILDEENLTEEGSPTPKNEPDSKGKDQNEDGESAFKIDKNALIATVPKTEAEQAKLLAEIEVAMYNLGNIYNFDLEEHQNSVDTFEDLLRRFPESEYTHEVWYLLYLILQEMGNEPKSNFYKNELLNKAPESIYAKLIINPNYRADSQIEGEKLQKIYAEAYAYYQQDSLTLALDLLNDGLKKYDDNDFIDNANLLKIIIHGKSESVYTYEYELNNFLKEYPESELVPYVDSLVMASEQFHINLVNSSKAKFIRKFDEPHFFVFVYETDEELSNTLPDYFKQITQDHNINVKIGNLILDSKHSMILLSEFPDKKSAVDFNHIITDQKPSEKINKSGKFYNFVITKENFNIFYQTKELDSYLTFYSKNYPVQ</sequence>
<dbReference type="SMART" id="SM00028">
    <property type="entry name" value="TPR"/>
    <property type="match status" value="6"/>
</dbReference>
<keyword evidence="6" id="KW-1185">Reference proteome</keyword>
<reference evidence="6" key="1">
    <citation type="submission" date="2016-11" db="EMBL/GenBank/DDBJ databases">
        <authorList>
            <person name="Varghese N."/>
            <person name="Submissions S."/>
        </authorList>
    </citation>
    <scope>NUCLEOTIDE SEQUENCE [LARGE SCALE GENOMIC DNA]</scope>
    <source>
        <strain evidence="6">DSM 26134</strain>
    </source>
</reference>
<feature type="compositionally biased region" description="Basic and acidic residues" evidence="3">
    <location>
        <begin position="529"/>
        <end position="542"/>
    </location>
</feature>
<evidence type="ECO:0000256" key="2">
    <source>
        <dbReference type="SAM" id="Coils"/>
    </source>
</evidence>
<evidence type="ECO:0000313" key="5">
    <source>
        <dbReference type="EMBL" id="SHK96004.1"/>
    </source>
</evidence>
<feature type="coiled-coil region" evidence="2">
    <location>
        <begin position="422"/>
        <end position="455"/>
    </location>
</feature>
<name>A0A1M6WQU0_REIAG</name>
<keyword evidence="4" id="KW-0472">Membrane</keyword>
<gene>
    <name evidence="5" type="ORF">SAMN04488028_11424</name>
</gene>
<keyword evidence="4" id="KW-0812">Transmembrane</keyword>
<dbReference type="PROSITE" id="PS50005">
    <property type="entry name" value="TPR"/>
    <property type="match status" value="1"/>
</dbReference>
<keyword evidence="4" id="KW-1133">Transmembrane helix</keyword>
<dbReference type="SUPFAM" id="SSF48452">
    <property type="entry name" value="TPR-like"/>
    <property type="match status" value="1"/>
</dbReference>
<protein>
    <submittedName>
        <fullName evidence="5">Uncharacterized protein</fullName>
    </submittedName>
</protein>
<feature type="repeat" description="TPR" evidence="1">
    <location>
        <begin position="229"/>
        <end position="262"/>
    </location>
</feature>
<dbReference type="InterPro" id="IPR019734">
    <property type="entry name" value="TPR_rpt"/>
</dbReference>
<accession>A0A1M6WQU0</accession>
<dbReference type="STRING" id="156994.SAMN04488028_11424"/>
<proteinExistence type="predicted"/>
<dbReference type="InterPro" id="IPR011990">
    <property type="entry name" value="TPR-like_helical_dom_sf"/>
</dbReference>
<evidence type="ECO:0000313" key="6">
    <source>
        <dbReference type="Proteomes" id="UP000184474"/>
    </source>
</evidence>
<evidence type="ECO:0000256" key="1">
    <source>
        <dbReference type="PROSITE-ProRule" id="PRU00339"/>
    </source>
</evidence>
<keyword evidence="2" id="KW-0175">Coiled coil</keyword>
<dbReference type="AlphaFoldDB" id="A0A1M6WQU0"/>
<feature type="transmembrane region" description="Helical" evidence="4">
    <location>
        <begin position="12"/>
        <end position="30"/>
    </location>
</feature>
<evidence type="ECO:0000256" key="3">
    <source>
        <dbReference type="SAM" id="MobiDB-lite"/>
    </source>
</evidence>
<dbReference type="EMBL" id="FRAA01000014">
    <property type="protein sequence ID" value="SHK96004.1"/>
    <property type="molecule type" value="Genomic_DNA"/>
</dbReference>
<keyword evidence="1" id="KW-0802">TPR repeat</keyword>
<organism evidence="5 6">
    <name type="scientific">Reichenbachiella agariperforans</name>
    <dbReference type="NCBI Taxonomy" id="156994"/>
    <lineage>
        <taxon>Bacteria</taxon>
        <taxon>Pseudomonadati</taxon>
        <taxon>Bacteroidota</taxon>
        <taxon>Cytophagia</taxon>
        <taxon>Cytophagales</taxon>
        <taxon>Reichenbachiellaceae</taxon>
        <taxon>Reichenbachiella</taxon>
    </lineage>
</organism>
<feature type="region of interest" description="Disordered" evidence="3">
    <location>
        <begin position="512"/>
        <end position="542"/>
    </location>
</feature>
<dbReference type="Proteomes" id="UP000184474">
    <property type="component" value="Unassembled WGS sequence"/>
</dbReference>
<dbReference type="Gene3D" id="1.25.40.10">
    <property type="entry name" value="Tetratricopeptide repeat domain"/>
    <property type="match status" value="4"/>
</dbReference>